<gene>
    <name evidence="3" type="ORF">E1263_13425</name>
</gene>
<keyword evidence="1" id="KW-0812">Transmembrane</keyword>
<evidence type="ECO:0000259" key="2">
    <source>
        <dbReference type="PROSITE" id="PS51178"/>
    </source>
</evidence>
<evidence type="ECO:0000256" key="1">
    <source>
        <dbReference type="SAM" id="Phobius"/>
    </source>
</evidence>
<accession>A0A4R4ZP61</accession>
<dbReference type="InterPro" id="IPR005543">
    <property type="entry name" value="PASTA_dom"/>
</dbReference>
<sequence>MNEAKLTELLEQVGDRTAVSPPPIDAMRSGATRRRRRRTAIWSAAGTAVAVAAVIGGSTVLTNNETTPFPQPPVAANPVPEGMRLVGLGHAAIAVPQDWPTNKLKCGTPTAATVIVDVGPQALCALPRGNVESIEIARMPVNPEKPGSTIEVKPNGTIDGVPAYRESVALTDAPLCGESVKIPSQKLWITAYAKDCEALDQMLDQFRIVDDQTGIPGFQNLELEFLGQGLETPQAMYEASLKAYGLVPTVVSKPAAGAPKGAVIEVSPVPGTMVPNGSTVTVTVAG</sequence>
<organism evidence="3 4">
    <name type="scientific">Kribbella antibiotica</name>
    <dbReference type="NCBI Taxonomy" id="190195"/>
    <lineage>
        <taxon>Bacteria</taxon>
        <taxon>Bacillati</taxon>
        <taxon>Actinomycetota</taxon>
        <taxon>Actinomycetes</taxon>
        <taxon>Propionibacteriales</taxon>
        <taxon>Kribbellaceae</taxon>
        <taxon>Kribbella</taxon>
    </lineage>
</organism>
<dbReference type="PROSITE" id="PS51178">
    <property type="entry name" value="PASTA"/>
    <property type="match status" value="1"/>
</dbReference>
<comment type="caution">
    <text evidence="3">The sequence shown here is derived from an EMBL/GenBank/DDBJ whole genome shotgun (WGS) entry which is preliminary data.</text>
</comment>
<dbReference type="RefSeq" id="WP_132167602.1">
    <property type="nucleotide sequence ID" value="NZ_SMKX01000031.1"/>
</dbReference>
<dbReference type="Proteomes" id="UP000295124">
    <property type="component" value="Unassembled WGS sequence"/>
</dbReference>
<proteinExistence type="predicted"/>
<protein>
    <submittedName>
        <fullName evidence="3">PASTA domain-containing protein</fullName>
    </submittedName>
</protein>
<evidence type="ECO:0000313" key="3">
    <source>
        <dbReference type="EMBL" id="TDD59774.1"/>
    </source>
</evidence>
<feature type="domain" description="PASTA" evidence="2">
    <location>
        <begin position="217"/>
        <end position="286"/>
    </location>
</feature>
<dbReference type="Gene3D" id="3.30.10.20">
    <property type="match status" value="1"/>
</dbReference>
<keyword evidence="1" id="KW-1133">Transmembrane helix</keyword>
<name>A0A4R4ZP61_9ACTN</name>
<evidence type="ECO:0000313" key="4">
    <source>
        <dbReference type="Proteomes" id="UP000295124"/>
    </source>
</evidence>
<reference evidence="3 4" key="1">
    <citation type="submission" date="2019-03" db="EMBL/GenBank/DDBJ databases">
        <title>Draft genome sequences of novel Actinobacteria.</title>
        <authorList>
            <person name="Sahin N."/>
            <person name="Ay H."/>
            <person name="Saygin H."/>
        </authorList>
    </citation>
    <scope>NUCLEOTIDE SEQUENCE [LARGE SCALE GENOMIC DNA]</scope>
    <source>
        <strain evidence="3 4">JCM 13523</strain>
    </source>
</reference>
<feature type="transmembrane region" description="Helical" evidence="1">
    <location>
        <begin position="40"/>
        <end position="61"/>
    </location>
</feature>
<dbReference type="OrthoDB" id="3820281at2"/>
<dbReference type="AlphaFoldDB" id="A0A4R4ZP61"/>
<keyword evidence="4" id="KW-1185">Reference proteome</keyword>
<dbReference type="Pfam" id="PF03793">
    <property type="entry name" value="PASTA"/>
    <property type="match status" value="1"/>
</dbReference>
<dbReference type="CDD" id="cd06577">
    <property type="entry name" value="PASTA_pknB"/>
    <property type="match status" value="1"/>
</dbReference>
<keyword evidence="1" id="KW-0472">Membrane</keyword>
<dbReference type="EMBL" id="SMKX01000031">
    <property type="protein sequence ID" value="TDD59774.1"/>
    <property type="molecule type" value="Genomic_DNA"/>
</dbReference>